<dbReference type="InterPro" id="IPR002678">
    <property type="entry name" value="DUF34/NIF3"/>
</dbReference>
<dbReference type="NCBIfam" id="TIGR00486">
    <property type="entry name" value="YbgI_SA1388"/>
    <property type="match status" value="1"/>
</dbReference>
<feature type="binding site" evidence="4">
    <location>
        <position position="226"/>
    </location>
    <ligand>
        <name>a divalent metal cation</name>
        <dbReference type="ChEBI" id="CHEBI:60240"/>
        <label>1</label>
    </ligand>
</feature>
<evidence type="ECO:0000256" key="4">
    <source>
        <dbReference type="PIRSR" id="PIRSR602678-1"/>
    </source>
</evidence>
<dbReference type="SUPFAM" id="SSF102705">
    <property type="entry name" value="NIF3 (NGG1p interacting factor 3)-like"/>
    <property type="match status" value="1"/>
</dbReference>
<keyword evidence="6" id="KW-1185">Reference proteome</keyword>
<reference evidence="5" key="1">
    <citation type="journal article" date="2014" name="Int. J. Syst. Evol. Microbiol.">
        <title>Complete genome sequence of Corynebacterium casei LMG S-19264T (=DSM 44701T), isolated from a smear-ripened cheese.</title>
        <authorList>
            <consortium name="US DOE Joint Genome Institute (JGI-PGF)"/>
            <person name="Walter F."/>
            <person name="Albersmeier A."/>
            <person name="Kalinowski J."/>
            <person name="Ruckert C."/>
        </authorList>
    </citation>
    <scope>NUCLEOTIDE SEQUENCE</scope>
    <source>
        <strain evidence="5">NBRC 110071</strain>
    </source>
</reference>
<protein>
    <recommendedName>
        <fullName evidence="2">GTP cyclohydrolase 1 type 2 homolog</fullName>
    </recommendedName>
</protein>
<accession>A0AA37W5K6</accession>
<dbReference type="InterPro" id="IPR036069">
    <property type="entry name" value="DUF34/NIF3_sf"/>
</dbReference>
<dbReference type="GO" id="GO:0005737">
    <property type="term" value="C:cytoplasm"/>
    <property type="evidence" value="ECO:0007669"/>
    <property type="project" value="TreeGrafter"/>
</dbReference>
<dbReference type="Proteomes" id="UP001161389">
    <property type="component" value="Unassembled WGS sequence"/>
</dbReference>
<evidence type="ECO:0000256" key="2">
    <source>
        <dbReference type="ARBA" id="ARBA00022112"/>
    </source>
</evidence>
<feature type="binding site" evidence="4">
    <location>
        <position position="222"/>
    </location>
    <ligand>
        <name>a divalent metal cation</name>
        <dbReference type="ChEBI" id="CHEBI:60240"/>
        <label>1</label>
    </ligand>
</feature>
<dbReference type="AlphaFoldDB" id="A0AA37W5K6"/>
<evidence type="ECO:0000256" key="3">
    <source>
        <dbReference type="ARBA" id="ARBA00022723"/>
    </source>
</evidence>
<feature type="binding site" evidence="4">
    <location>
        <position position="104"/>
    </location>
    <ligand>
        <name>a divalent metal cation</name>
        <dbReference type="ChEBI" id="CHEBI:60240"/>
        <label>1</label>
    </ligand>
</feature>
<dbReference type="GO" id="GO:0046872">
    <property type="term" value="F:metal ion binding"/>
    <property type="evidence" value="ECO:0007669"/>
    <property type="project" value="UniProtKB-KW"/>
</dbReference>
<name>A0AA37W5K6_9GAMM</name>
<feature type="binding site" evidence="4">
    <location>
        <position position="67"/>
    </location>
    <ligand>
        <name>a divalent metal cation</name>
        <dbReference type="ChEBI" id="CHEBI:60240"/>
        <label>1</label>
    </ligand>
</feature>
<evidence type="ECO:0000256" key="1">
    <source>
        <dbReference type="ARBA" id="ARBA00006964"/>
    </source>
</evidence>
<reference evidence="5" key="2">
    <citation type="submission" date="2023-01" db="EMBL/GenBank/DDBJ databases">
        <title>Draft genome sequence of Litoribrevibacter albus strain NBRC 110071.</title>
        <authorList>
            <person name="Sun Q."/>
            <person name="Mori K."/>
        </authorList>
    </citation>
    <scope>NUCLEOTIDE SEQUENCE</scope>
    <source>
        <strain evidence="5">NBRC 110071</strain>
    </source>
</reference>
<gene>
    <name evidence="5" type="ORF">GCM10007876_17660</name>
</gene>
<dbReference type="EMBL" id="BSNM01000011">
    <property type="protein sequence ID" value="GLQ31287.1"/>
    <property type="molecule type" value="Genomic_DNA"/>
</dbReference>
<comment type="similarity">
    <text evidence="1">Belongs to the GTP cyclohydrolase I type 2/NIF3 family.</text>
</comment>
<evidence type="ECO:0000313" key="5">
    <source>
        <dbReference type="EMBL" id="GLQ31287.1"/>
    </source>
</evidence>
<dbReference type="PANTHER" id="PTHR13799">
    <property type="entry name" value="NGG1 INTERACTING FACTOR 3"/>
    <property type="match status" value="1"/>
</dbReference>
<feature type="binding site" evidence="4">
    <location>
        <position position="66"/>
    </location>
    <ligand>
        <name>a divalent metal cation</name>
        <dbReference type="ChEBI" id="CHEBI:60240"/>
        <label>1</label>
    </ligand>
</feature>
<organism evidence="5 6">
    <name type="scientific">Litoribrevibacter albus</name>
    <dbReference type="NCBI Taxonomy" id="1473156"/>
    <lineage>
        <taxon>Bacteria</taxon>
        <taxon>Pseudomonadati</taxon>
        <taxon>Pseudomonadota</taxon>
        <taxon>Gammaproteobacteria</taxon>
        <taxon>Oceanospirillales</taxon>
        <taxon>Oceanospirillaceae</taxon>
        <taxon>Litoribrevibacter</taxon>
    </lineage>
</organism>
<dbReference type="RefSeq" id="WP_284380840.1">
    <property type="nucleotide sequence ID" value="NZ_BSNM01000011.1"/>
</dbReference>
<dbReference type="Gene3D" id="3.40.1390.30">
    <property type="entry name" value="NIF3 (NGG1p interacting factor 3)-like"/>
    <property type="match status" value="2"/>
</dbReference>
<proteinExistence type="inferred from homology"/>
<dbReference type="PANTHER" id="PTHR13799:SF14">
    <property type="entry name" value="GTP CYCLOHYDROLASE 1 TYPE 2 HOMOLOG"/>
    <property type="match status" value="1"/>
</dbReference>
<dbReference type="Pfam" id="PF01784">
    <property type="entry name" value="DUF34_NIF3"/>
    <property type="match status" value="1"/>
</dbReference>
<comment type="caution">
    <text evidence="5">The sequence shown here is derived from an EMBL/GenBank/DDBJ whole genome shotgun (WGS) entry which is preliminary data.</text>
</comment>
<keyword evidence="3 4" id="KW-0479">Metal-binding</keyword>
<evidence type="ECO:0000313" key="6">
    <source>
        <dbReference type="Proteomes" id="UP001161389"/>
    </source>
</evidence>
<dbReference type="FunFam" id="3.40.1390.30:FF:000002">
    <property type="entry name" value="Nif3-like dinuclear metal center protein"/>
    <property type="match status" value="1"/>
</dbReference>
<sequence length="254" mass="27432">MSIVSRIQLMDYLNTLLSPGDFKDYCENGLQVEGRDQIKTIVSGVTACQALLDQAVALNADAVLVHHGYFWKGEPQSLVGMKGKRIRTLIKNDINLIAYHLPLDVHPEYGNNAQLAKLLGLTILDGLEVGNPNSIGLVGELASPVTAEEFSKQLTAVLGRTPLHIGEGSDSISKVAWCTGAAHSYVYKALAAGVDAFITGEISEPTVHIAREEGIHFYAAGHHATERYGAKALGDHLAEKFGIEHHFVDIDNPV</sequence>